<dbReference type="SUPFAM" id="SSF53686">
    <property type="entry name" value="Tryptophan synthase beta subunit-like PLP-dependent enzymes"/>
    <property type="match status" value="1"/>
</dbReference>
<dbReference type="STRING" id="560819.SAMN05428998_109142"/>
<organism evidence="4 5">
    <name type="scientific">Tistlia consotensis USBA 355</name>
    <dbReference type="NCBI Taxonomy" id="560819"/>
    <lineage>
        <taxon>Bacteria</taxon>
        <taxon>Pseudomonadati</taxon>
        <taxon>Pseudomonadota</taxon>
        <taxon>Alphaproteobacteria</taxon>
        <taxon>Rhodospirillales</taxon>
        <taxon>Rhodovibrionaceae</taxon>
        <taxon>Tistlia</taxon>
    </lineage>
</organism>
<evidence type="ECO:0000256" key="2">
    <source>
        <dbReference type="ARBA" id="ARBA00022898"/>
    </source>
</evidence>
<dbReference type="InterPro" id="IPR050214">
    <property type="entry name" value="Cys_Synth/Cystath_Beta-Synth"/>
</dbReference>
<dbReference type="InterPro" id="IPR036052">
    <property type="entry name" value="TrpB-like_PALP_sf"/>
</dbReference>
<evidence type="ECO:0000259" key="3">
    <source>
        <dbReference type="Pfam" id="PF00291"/>
    </source>
</evidence>
<proteinExistence type="predicted"/>
<gene>
    <name evidence="4" type="ORF">SAMN05428998_109142</name>
</gene>
<evidence type="ECO:0000313" key="4">
    <source>
        <dbReference type="EMBL" id="SMF28021.1"/>
    </source>
</evidence>
<dbReference type="Proteomes" id="UP000192917">
    <property type="component" value="Unassembled WGS sequence"/>
</dbReference>
<feature type="domain" description="Tryptophan synthase beta chain-like PALP" evidence="3">
    <location>
        <begin position="34"/>
        <end position="280"/>
    </location>
</feature>
<accession>A0A1Y6BW21</accession>
<sequence length="353" mass="38439">MTRRPKDGFLAAYETPRIVRLASNLHAACFALMKLLPARFMLDRAEDDGRLPPSGQIVETSSGRFGLALALLAAVRGYALTLVSASSLVDPPFVRRLEQLGARLLLEPDTEATGAQAERLARLRALLQERPDAFWPRQYDNPDNALAYARLAELATEAIGRLDCPVGCVGSGGSLCGAGQFLRTLFPSLRIVAVDTHGSRLFGQDPAPRLLRGLGNSILPANLVHEMIDEVHWIGALPAYAAARRLSRAEGLYMGPSSGAAWLVADWQARRSPGAATLVILADEGHRYRDTFYDDSWLAGLEGWPPAERQDPVRLARVACAGESDWTCLDWARRPLAAVSGKNMTKSYVAVIR</sequence>
<name>A0A1Y6BW21_9PROT</name>
<dbReference type="InterPro" id="IPR001926">
    <property type="entry name" value="TrpB-like_PALP"/>
</dbReference>
<evidence type="ECO:0000313" key="5">
    <source>
        <dbReference type="Proteomes" id="UP000192917"/>
    </source>
</evidence>
<evidence type="ECO:0000256" key="1">
    <source>
        <dbReference type="ARBA" id="ARBA00001933"/>
    </source>
</evidence>
<dbReference type="GO" id="GO:1901605">
    <property type="term" value="P:alpha-amino acid metabolic process"/>
    <property type="evidence" value="ECO:0007669"/>
    <property type="project" value="UniProtKB-ARBA"/>
</dbReference>
<keyword evidence="5" id="KW-1185">Reference proteome</keyword>
<dbReference type="AlphaFoldDB" id="A0A1Y6BW21"/>
<dbReference type="EMBL" id="FWZX01000009">
    <property type="protein sequence ID" value="SMF28021.1"/>
    <property type="molecule type" value="Genomic_DNA"/>
</dbReference>
<protein>
    <submittedName>
        <fullName evidence="4">Cysteine synthase A</fullName>
    </submittedName>
</protein>
<dbReference type="Pfam" id="PF00291">
    <property type="entry name" value="PALP"/>
    <property type="match status" value="1"/>
</dbReference>
<keyword evidence="2" id="KW-0663">Pyridoxal phosphate</keyword>
<dbReference type="Gene3D" id="3.40.50.1100">
    <property type="match status" value="2"/>
</dbReference>
<reference evidence="4 5" key="1">
    <citation type="submission" date="2017-04" db="EMBL/GenBank/DDBJ databases">
        <authorList>
            <person name="Afonso C.L."/>
            <person name="Miller P.J."/>
            <person name="Scott M.A."/>
            <person name="Spackman E."/>
            <person name="Goraichik I."/>
            <person name="Dimitrov K.M."/>
            <person name="Suarez D.L."/>
            <person name="Swayne D.E."/>
        </authorList>
    </citation>
    <scope>NUCLEOTIDE SEQUENCE [LARGE SCALE GENOMIC DNA]</scope>
    <source>
        <strain evidence="4 5">USBA 355</strain>
    </source>
</reference>
<dbReference type="RefSeq" id="WP_200808500.1">
    <property type="nucleotide sequence ID" value="NZ_FWZX01000009.1"/>
</dbReference>
<dbReference type="PANTHER" id="PTHR10314">
    <property type="entry name" value="CYSTATHIONINE BETA-SYNTHASE"/>
    <property type="match status" value="1"/>
</dbReference>
<comment type="cofactor">
    <cofactor evidence="1">
        <name>pyridoxal 5'-phosphate</name>
        <dbReference type="ChEBI" id="CHEBI:597326"/>
    </cofactor>
</comment>